<dbReference type="Gene3D" id="1.50.10.10">
    <property type="match status" value="1"/>
</dbReference>
<reference evidence="3 4" key="1">
    <citation type="submission" date="2020-08" db="EMBL/GenBank/DDBJ databases">
        <title>Genomic Encyclopedia of Type Strains, Phase IV (KMG-IV): sequencing the most valuable type-strain genomes for metagenomic binning, comparative biology and taxonomic classification.</title>
        <authorList>
            <person name="Goeker M."/>
        </authorList>
    </citation>
    <scope>NUCLEOTIDE SEQUENCE [LARGE SCALE GENOMIC DNA]</scope>
    <source>
        <strain evidence="3 4">DSM 103733</strain>
    </source>
</reference>
<dbReference type="SUPFAM" id="SSF48208">
    <property type="entry name" value="Six-hairpin glycosidases"/>
    <property type="match status" value="1"/>
</dbReference>
<dbReference type="AlphaFoldDB" id="A0A841K2T5"/>
<keyword evidence="1 3" id="KW-0378">Hydrolase</keyword>
<protein>
    <submittedName>
        <fullName evidence="3">Alpha,alpha-trehalase</fullName>
        <ecNumber evidence="3">3.2.1.28</ecNumber>
    </submittedName>
</protein>
<dbReference type="Pfam" id="PF01204">
    <property type="entry name" value="Trehalase"/>
    <property type="match status" value="1"/>
</dbReference>
<dbReference type="PROSITE" id="PS00927">
    <property type="entry name" value="TREHALASE_1"/>
    <property type="match status" value="1"/>
</dbReference>
<name>A0A841K2T5_9BACT</name>
<comment type="caution">
    <text evidence="3">The sequence shown here is derived from an EMBL/GenBank/DDBJ whole genome shotgun (WGS) entry which is preliminary data.</text>
</comment>
<keyword evidence="2 3" id="KW-0326">Glycosidase</keyword>
<dbReference type="PROSITE" id="PS00928">
    <property type="entry name" value="TREHALASE_2"/>
    <property type="match status" value="1"/>
</dbReference>
<proteinExistence type="predicted"/>
<dbReference type="GO" id="GO:0004555">
    <property type="term" value="F:alpha,alpha-trehalase activity"/>
    <property type="evidence" value="ECO:0007669"/>
    <property type="project" value="UniProtKB-EC"/>
</dbReference>
<gene>
    <name evidence="3" type="ORF">HNQ77_003432</name>
</gene>
<evidence type="ECO:0000313" key="4">
    <source>
        <dbReference type="Proteomes" id="UP000538666"/>
    </source>
</evidence>
<dbReference type="Proteomes" id="UP000538666">
    <property type="component" value="Unassembled WGS sequence"/>
</dbReference>
<organism evidence="3 4">
    <name type="scientific">Silvibacterium bohemicum</name>
    <dbReference type="NCBI Taxonomy" id="1577686"/>
    <lineage>
        <taxon>Bacteria</taxon>
        <taxon>Pseudomonadati</taxon>
        <taxon>Acidobacteriota</taxon>
        <taxon>Terriglobia</taxon>
        <taxon>Terriglobales</taxon>
        <taxon>Acidobacteriaceae</taxon>
        <taxon>Silvibacterium</taxon>
    </lineage>
</organism>
<accession>A0A841K2T5</accession>
<keyword evidence="4" id="KW-1185">Reference proteome</keyword>
<evidence type="ECO:0000256" key="1">
    <source>
        <dbReference type="ARBA" id="ARBA00022801"/>
    </source>
</evidence>
<dbReference type="InterPro" id="IPR012341">
    <property type="entry name" value="6hp_glycosidase-like_sf"/>
</dbReference>
<dbReference type="EC" id="3.2.1.28" evidence="3"/>
<sequence length="553" mass="62332">MLVLTPAAMPAQDVHQTSATAPIDTYIHLAWDTLSRSMNDCKSVADSKLARASVMYLPHDLPEPAEVKALESSCKVEVRRLPRRIEHLGDIKPRDIAHAGLLYLPNRYVVPGGRFNEMYGWDSYFILLGLIQDGRVDLARGMVENFFFEIENYGGILNANRTYYFTRSQPPFLSSMIRAVYDAESAAGRNQEAAAWIAKAYPYAVRDHALWENDFHKAGGTGLARYYDLGDGPVEEMADDSTYYPDVIRWLLAHPQTHANYLVDGPENPNPAEQAKLAETSCDARISEVCAHAHVDGHWLSSDFYKGDRAMRESGFDPSFRFGVFDGSTHHYAPVCLNSLLYKYETDLNWMAERLGKASEAKHWRDVADARRVAMNKYLWNAQKGTYFDYDFVASKQADYDYVTVLYPLWAGVADEAQAKSVEAHINLFERAGGLAMSDYESGVQWDLPYGWAPATWVAVDGLVRAGDNADAVRISRKFMAMVRENYRCDRTIREKYDVVTASTEVNVASGYKQNVIGFGWTNATYEKMQALVKEAKVPEEKIVVPQRSCADQ</sequence>
<dbReference type="InterPro" id="IPR001661">
    <property type="entry name" value="Glyco_hydro_37"/>
</dbReference>
<dbReference type="GO" id="GO:0005993">
    <property type="term" value="P:trehalose catabolic process"/>
    <property type="evidence" value="ECO:0007669"/>
    <property type="project" value="TreeGrafter"/>
</dbReference>
<evidence type="ECO:0000313" key="3">
    <source>
        <dbReference type="EMBL" id="MBB6145471.1"/>
    </source>
</evidence>
<dbReference type="EMBL" id="JACHEK010000007">
    <property type="protein sequence ID" value="MBB6145471.1"/>
    <property type="molecule type" value="Genomic_DNA"/>
</dbReference>
<dbReference type="PRINTS" id="PR00744">
    <property type="entry name" value="GLHYDRLASE37"/>
</dbReference>
<evidence type="ECO:0000256" key="2">
    <source>
        <dbReference type="ARBA" id="ARBA00023295"/>
    </source>
</evidence>
<dbReference type="PANTHER" id="PTHR23403:SF6">
    <property type="entry name" value="CYTOSOLIC NEUTRAL TREHALASE-RELATED"/>
    <property type="match status" value="1"/>
</dbReference>
<dbReference type="PANTHER" id="PTHR23403">
    <property type="entry name" value="TREHALASE"/>
    <property type="match status" value="1"/>
</dbReference>
<dbReference type="InterPro" id="IPR018232">
    <property type="entry name" value="Glyco_hydro_37_CS"/>
</dbReference>
<dbReference type="InterPro" id="IPR008928">
    <property type="entry name" value="6-hairpin_glycosidase_sf"/>
</dbReference>